<keyword evidence="5" id="KW-1185">Reference proteome</keyword>
<dbReference type="Pfam" id="PF05368">
    <property type="entry name" value="NmrA"/>
    <property type="match status" value="1"/>
</dbReference>
<comment type="caution">
    <text evidence="4">The sequence shown here is derived from an EMBL/GenBank/DDBJ whole genome shotgun (WGS) entry which is preliminary data.</text>
</comment>
<dbReference type="InterPro" id="IPR008030">
    <property type="entry name" value="NmrA-like"/>
</dbReference>
<dbReference type="EMBL" id="VLPK01000006">
    <property type="protein sequence ID" value="TSJ36617.1"/>
    <property type="molecule type" value="Genomic_DNA"/>
</dbReference>
<dbReference type="OrthoDB" id="319724at2"/>
<organism evidence="4 5">
    <name type="scientific">Mucilaginibacter corticis</name>
    <dbReference type="NCBI Taxonomy" id="2597670"/>
    <lineage>
        <taxon>Bacteria</taxon>
        <taxon>Pseudomonadati</taxon>
        <taxon>Bacteroidota</taxon>
        <taxon>Sphingobacteriia</taxon>
        <taxon>Sphingobacteriales</taxon>
        <taxon>Sphingobacteriaceae</taxon>
        <taxon>Mucilaginibacter</taxon>
    </lineage>
</organism>
<dbReference type="Proteomes" id="UP000318733">
    <property type="component" value="Unassembled WGS sequence"/>
</dbReference>
<dbReference type="GO" id="GO:0016491">
    <property type="term" value="F:oxidoreductase activity"/>
    <property type="evidence" value="ECO:0007669"/>
    <property type="project" value="UniProtKB-KW"/>
</dbReference>
<feature type="domain" description="NmrA-like" evidence="3">
    <location>
        <begin position="2"/>
        <end position="204"/>
    </location>
</feature>
<name>A0A556M9M5_9SPHI</name>
<reference evidence="4 5" key="1">
    <citation type="submission" date="2019-07" db="EMBL/GenBank/DDBJ databases">
        <authorList>
            <person name="Huq M.A."/>
        </authorList>
    </citation>
    <scope>NUCLEOTIDE SEQUENCE [LARGE SCALE GENOMIC DNA]</scope>
    <source>
        <strain evidence="4 5">MAH-19</strain>
    </source>
</reference>
<evidence type="ECO:0000313" key="5">
    <source>
        <dbReference type="Proteomes" id="UP000318733"/>
    </source>
</evidence>
<evidence type="ECO:0000313" key="4">
    <source>
        <dbReference type="EMBL" id="TSJ36617.1"/>
    </source>
</evidence>
<dbReference type="PANTHER" id="PTHR47706">
    <property type="entry name" value="NMRA-LIKE FAMILY PROTEIN"/>
    <property type="match status" value="1"/>
</dbReference>
<accession>A0A556M9M5</accession>
<dbReference type="PANTHER" id="PTHR47706:SF1">
    <property type="entry name" value="CIPA-LIKE, PUTATIVE (AFU_ORTHOLOGUE AFUA_1G12460)-RELATED"/>
    <property type="match status" value="1"/>
</dbReference>
<sequence>MDHQILLAGATGDLGGRIAKALISKGAKVKAIVRANSKKEAVEILKTSGVEIIELDINNQFGLPEACKGATCVVSAMAGLREVIVDSQLKLLAAAVEAGVPRFIPSDYSTDFTALPDGSNRNFDLRKEFAVELNKAMITPTSIFNGAFAELLSYNIPFLDHKNKTIAYWEKSDWKVDFTSRNDTAAFTAAAALDVTAPRYLRIASFQASANDLAAATGYELKDMGKLAELNARNQRERTADPDGEHELYAKWQQSMYMHSMFSAHNELLDNDRYPGLVWSELQTFIKAPQR</sequence>
<evidence type="ECO:0000256" key="2">
    <source>
        <dbReference type="ARBA" id="ARBA00023002"/>
    </source>
</evidence>
<dbReference type="RefSeq" id="WP_144250585.1">
    <property type="nucleotide sequence ID" value="NZ_VLPK01000006.1"/>
</dbReference>
<dbReference type="InterPro" id="IPR051609">
    <property type="entry name" value="NmrA/Isoflavone_reductase-like"/>
</dbReference>
<keyword evidence="2" id="KW-0560">Oxidoreductase</keyword>
<dbReference type="Gene3D" id="3.40.50.720">
    <property type="entry name" value="NAD(P)-binding Rossmann-like Domain"/>
    <property type="match status" value="1"/>
</dbReference>
<gene>
    <name evidence="4" type="ORF">FO440_22585</name>
</gene>
<protein>
    <submittedName>
        <fullName evidence="4">NmrA family protein</fullName>
    </submittedName>
</protein>
<evidence type="ECO:0000259" key="3">
    <source>
        <dbReference type="Pfam" id="PF05368"/>
    </source>
</evidence>
<evidence type="ECO:0000256" key="1">
    <source>
        <dbReference type="ARBA" id="ARBA00022857"/>
    </source>
</evidence>
<dbReference type="InterPro" id="IPR036291">
    <property type="entry name" value="NAD(P)-bd_dom_sf"/>
</dbReference>
<proteinExistence type="predicted"/>
<dbReference type="Gene3D" id="3.90.25.10">
    <property type="entry name" value="UDP-galactose 4-epimerase, domain 1"/>
    <property type="match status" value="1"/>
</dbReference>
<dbReference type="SUPFAM" id="SSF51735">
    <property type="entry name" value="NAD(P)-binding Rossmann-fold domains"/>
    <property type="match status" value="1"/>
</dbReference>
<dbReference type="AlphaFoldDB" id="A0A556M9M5"/>
<keyword evidence="1" id="KW-0521">NADP</keyword>